<evidence type="ECO:0000256" key="4">
    <source>
        <dbReference type="ARBA" id="ARBA00022692"/>
    </source>
</evidence>
<protein>
    <recommendedName>
        <fullName evidence="12">ABC transporter permease</fullName>
    </recommendedName>
</protein>
<proteinExistence type="inferred from homology"/>
<dbReference type="InterPro" id="IPR025857">
    <property type="entry name" value="MacB_PCD"/>
</dbReference>
<keyword evidence="5 7" id="KW-1133">Transmembrane helix</keyword>
<dbReference type="OrthoDB" id="1522724at2"/>
<feature type="transmembrane region" description="Helical" evidence="7">
    <location>
        <begin position="281"/>
        <end position="308"/>
    </location>
</feature>
<dbReference type="Pfam" id="PF02687">
    <property type="entry name" value="FtsX"/>
    <property type="match status" value="1"/>
</dbReference>
<comment type="caution">
    <text evidence="10">The sequence shown here is derived from an EMBL/GenBank/DDBJ whole genome shotgun (WGS) entry which is preliminary data.</text>
</comment>
<evidence type="ECO:0000256" key="5">
    <source>
        <dbReference type="ARBA" id="ARBA00022989"/>
    </source>
</evidence>
<evidence type="ECO:0000256" key="7">
    <source>
        <dbReference type="SAM" id="Phobius"/>
    </source>
</evidence>
<keyword evidence="6 7" id="KW-0472">Membrane</keyword>
<evidence type="ECO:0000256" key="1">
    <source>
        <dbReference type="ARBA" id="ARBA00004651"/>
    </source>
</evidence>
<sequence>MNLSARMAWRYLFARKSTNAINIITFVAAFGVAIGAAALIIALSVFNGFEDIFVGMFNNLNPDVRITAARGKTFEASDELLAKVRKTEGVRIISHTLEETARFQYLGHQAFGPLKGVDSEYARINGIDTMVEEGHYDLLLPQFETLGAIVGQNLARELLIDPYNQINLLSIYVPRPRTRGGGTVLASGRLPYQVREVLPVGVVRSREAFENQAVLIDIGLAREIMGVEAPTVSSLEIKLLPGFANKATYRALQEALGEDYVVKNRFEQENSILKLMRVEKYVAYAIVTLMVILISFNLVGALWMIVLEKRKDIIILRSLGMLGTDIRNVFLRVGLLISGIGLLSGFGLAILTYLIQSHYGIVGLPGTLAEAYPMSLRFSDFMIVTATVMVIGLLASLLPARRAEQVAEKPVVVVD</sequence>
<accession>A0A2G0CE61</accession>
<comment type="similarity">
    <text evidence="2">Belongs to the ABC-4 integral membrane protein family. LolC/E subfamily.</text>
</comment>
<evidence type="ECO:0008006" key="12">
    <source>
        <dbReference type="Google" id="ProtNLM"/>
    </source>
</evidence>
<feature type="domain" description="ABC3 transporter permease C-terminal" evidence="8">
    <location>
        <begin position="285"/>
        <end position="403"/>
    </location>
</feature>
<dbReference type="GO" id="GO:0044874">
    <property type="term" value="P:lipoprotein localization to outer membrane"/>
    <property type="evidence" value="ECO:0007669"/>
    <property type="project" value="TreeGrafter"/>
</dbReference>
<evidence type="ECO:0000313" key="10">
    <source>
        <dbReference type="EMBL" id="PHK98210.1"/>
    </source>
</evidence>
<comment type="subcellular location">
    <subcellularLocation>
        <location evidence="1">Cell membrane</location>
        <topology evidence="1">Multi-pass membrane protein</topology>
    </subcellularLocation>
</comment>
<organism evidence="10 11">
    <name type="scientific">Neolewinella marina</name>
    <dbReference type="NCBI Taxonomy" id="438751"/>
    <lineage>
        <taxon>Bacteria</taxon>
        <taxon>Pseudomonadati</taxon>
        <taxon>Bacteroidota</taxon>
        <taxon>Saprospiria</taxon>
        <taxon>Saprospirales</taxon>
        <taxon>Lewinellaceae</taxon>
        <taxon>Neolewinella</taxon>
    </lineage>
</organism>
<evidence type="ECO:0000259" key="9">
    <source>
        <dbReference type="Pfam" id="PF12704"/>
    </source>
</evidence>
<dbReference type="PANTHER" id="PTHR30489:SF0">
    <property type="entry name" value="LIPOPROTEIN-RELEASING SYSTEM TRANSMEMBRANE PROTEIN LOLE"/>
    <property type="match status" value="1"/>
</dbReference>
<evidence type="ECO:0000256" key="6">
    <source>
        <dbReference type="ARBA" id="ARBA00023136"/>
    </source>
</evidence>
<dbReference type="InterPro" id="IPR051447">
    <property type="entry name" value="Lipoprotein-release_system"/>
</dbReference>
<evidence type="ECO:0000256" key="3">
    <source>
        <dbReference type="ARBA" id="ARBA00022475"/>
    </source>
</evidence>
<feature type="domain" description="MacB-like periplasmic core" evidence="9">
    <location>
        <begin position="25"/>
        <end position="253"/>
    </location>
</feature>
<feature type="transmembrane region" description="Helical" evidence="7">
    <location>
        <begin position="381"/>
        <end position="400"/>
    </location>
</feature>
<dbReference type="Proteomes" id="UP000226437">
    <property type="component" value="Unassembled WGS sequence"/>
</dbReference>
<evidence type="ECO:0000313" key="11">
    <source>
        <dbReference type="Proteomes" id="UP000226437"/>
    </source>
</evidence>
<evidence type="ECO:0000259" key="8">
    <source>
        <dbReference type="Pfam" id="PF02687"/>
    </source>
</evidence>
<keyword evidence="3" id="KW-1003">Cell membrane</keyword>
<feature type="transmembrane region" description="Helical" evidence="7">
    <location>
        <begin position="21"/>
        <end position="46"/>
    </location>
</feature>
<dbReference type="PANTHER" id="PTHR30489">
    <property type="entry name" value="LIPOPROTEIN-RELEASING SYSTEM TRANSMEMBRANE PROTEIN LOLE"/>
    <property type="match status" value="1"/>
</dbReference>
<reference evidence="10 11" key="1">
    <citation type="submission" date="2017-10" db="EMBL/GenBank/DDBJ databases">
        <title>The draft genome sequence of Lewinella marina KCTC 32374.</title>
        <authorList>
            <person name="Wang K."/>
        </authorList>
    </citation>
    <scope>NUCLEOTIDE SEQUENCE [LARGE SCALE GENOMIC DNA]</scope>
    <source>
        <strain evidence="10 11">MKG-38</strain>
    </source>
</reference>
<dbReference type="Pfam" id="PF12704">
    <property type="entry name" value="MacB_PCD"/>
    <property type="match status" value="1"/>
</dbReference>
<dbReference type="GO" id="GO:0098797">
    <property type="term" value="C:plasma membrane protein complex"/>
    <property type="evidence" value="ECO:0007669"/>
    <property type="project" value="TreeGrafter"/>
</dbReference>
<dbReference type="EMBL" id="PDLO01000004">
    <property type="protein sequence ID" value="PHK98210.1"/>
    <property type="molecule type" value="Genomic_DNA"/>
</dbReference>
<dbReference type="RefSeq" id="WP_099106597.1">
    <property type="nucleotide sequence ID" value="NZ_JAATJF010000004.1"/>
</dbReference>
<keyword evidence="4 7" id="KW-0812">Transmembrane</keyword>
<name>A0A2G0CE61_9BACT</name>
<evidence type="ECO:0000256" key="2">
    <source>
        <dbReference type="ARBA" id="ARBA00005236"/>
    </source>
</evidence>
<dbReference type="InterPro" id="IPR003838">
    <property type="entry name" value="ABC3_permease_C"/>
</dbReference>
<gene>
    <name evidence="10" type="ORF">CGL56_10920</name>
</gene>
<keyword evidence="11" id="KW-1185">Reference proteome</keyword>
<dbReference type="AlphaFoldDB" id="A0A2G0CE61"/>
<feature type="transmembrane region" description="Helical" evidence="7">
    <location>
        <begin position="329"/>
        <end position="355"/>
    </location>
</feature>